<dbReference type="PANTHER" id="PTHR31120">
    <property type="entry name" value="METALLOPROTEASE TIKI"/>
    <property type="match status" value="1"/>
</dbReference>
<organism evidence="13 14">
    <name type="scientific">Chitinophaga caseinilytica</name>
    <dbReference type="NCBI Taxonomy" id="2267521"/>
    <lineage>
        <taxon>Bacteria</taxon>
        <taxon>Pseudomonadati</taxon>
        <taxon>Bacteroidota</taxon>
        <taxon>Chitinophagia</taxon>
        <taxon>Chitinophagales</taxon>
        <taxon>Chitinophagaceae</taxon>
        <taxon>Chitinophaga</taxon>
    </lineage>
</organism>
<dbReference type="InterPro" id="IPR040230">
    <property type="entry name" value="TIKI1/2-like"/>
</dbReference>
<dbReference type="PANTHER" id="PTHR31120:SF6">
    <property type="entry name" value="METALLOPROTEASE TIKI HOMOLOG"/>
    <property type="match status" value="1"/>
</dbReference>
<dbReference type="InterPro" id="IPR002816">
    <property type="entry name" value="TraB/PrgY/GumN_fam"/>
</dbReference>
<keyword evidence="10" id="KW-0482">Metalloprotease</keyword>
<proteinExistence type="predicted"/>
<comment type="subcellular location">
    <subcellularLocation>
        <location evidence="3">Membrane</location>
        <topology evidence="3">Single-pass type I membrane protein</topology>
    </subcellularLocation>
</comment>
<keyword evidence="4" id="KW-0645">Protease</keyword>
<name>A0ABZ2ZEB5_9BACT</name>
<accession>A0ABZ2ZEB5</accession>
<comment type="cofactor">
    <cofactor evidence="2">
        <name>Co(2+)</name>
        <dbReference type="ChEBI" id="CHEBI:48828"/>
    </cofactor>
</comment>
<comment type="cofactor">
    <cofactor evidence="1">
        <name>Mn(2+)</name>
        <dbReference type="ChEBI" id="CHEBI:29035"/>
    </cofactor>
</comment>
<keyword evidence="8" id="KW-0378">Hydrolase</keyword>
<evidence type="ECO:0000256" key="2">
    <source>
        <dbReference type="ARBA" id="ARBA00001941"/>
    </source>
</evidence>
<evidence type="ECO:0000256" key="5">
    <source>
        <dbReference type="ARBA" id="ARBA00022692"/>
    </source>
</evidence>
<evidence type="ECO:0000256" key="6">
    <source>
        <dbReference type="ARBA" id="ARBA00022723"/>
    </source>
</evidence>
<evidence type="ECO:0000256" key="10">
    <source>
        <dbReference type="ARBA" id="ARBA00023049"/>
    </source>
</evidence>
<evidence type="ECO:0000256" key="1">
    <source>
        <dbReference type="ARBA" id="ARBA00001936"/>
    </source>
</evidence>
<evidence type="ECO:0000256" key="8">
    <source>
        <dbReference type="ARBA" id="ARBA00022801"/>
    </source>
</evidence>
<dbReference type="Proteomes" id="UP001449657">
    <property type="component" value="Chromosome"/>
</dbReference>
<keyword evidence="12" id="KW-0325">Glycoprotein</keyword>
<dbReference type="RefSeq" id="WP_341843381.1">
    <property type="nucleotide sequence ID" value="NZ_CP149792.1"/>
</dbReference>
<gene>
    <name evidence="13" type="ORF">WJU22_11510</name>
</gene>
<evidence type="ECO:0000256" key="4">
    <source>
        <dbReference type="ARBA" id="ARBA00022670"/>
    </source>
</evidence>
<evidence type="ECO:0000256" key="7">
    <source>
        <dbReference type="ARBA" id="ARBA00022729"/>
    </source>
</evidence>
<evidence type="ECO:0000256" key="9">
    <source>
        <dbReference type="ARBA" id="ARBA00022989"/>
    </source>
</evidence>
<keyword evidence="9" id="KW-1133">Transmembrane helix</keyword>
<evidence type="ECO:0000256" key="3">
    <source>
        <dbReference type="ARBA" id="ARBA00004479"/>
    </source>
</evidence>
<keyword evidence="6" id="KW-0479">Metal-binding</keyword>
<keyword evidence="11" id="KW-0472">Membrane</keyword>
<protein>
    <submittedName>
        <fullName evidence="13">TraB/GumN family protein</fullName>
    </submittedName>
</protein>
<dbReference type="Pfam" id="PF01963">
    <property type="entry name" value="TraB_PrgY_gumN"/>
    <property type="match status" value="1"/>
</dbReference>
<sequence length="1199" mass="136108">MDNTIPFNLMIFRKILALGALLLGITTISAAQQPRYQGLLWEITGNGLKKPSYLFGTMHVSSKLAFHLSDSFYHCIRNSDMVALETNPEQLQEDFSKSRMFFLGSMASRRAPQRKTLPDQAFTVSSYADALEAGLAYRPEMINHLLYRSYAMQEDFEENTFLDMYIYQVGSKLGKKATGVENFDESEKLMFEAYRDASLDRQSKRERPVRYRSGSGEMLNDAYRRGDLDMLDSLSNRQSESPAFLEKFLYKRNENMARAIDSIARKTSLFAGVGAAHLPGDRGVINMLRKMGYKLRPVQFANRDSKQKDELDKMRAPVQFREYFADDRSFYVELPGTLFNFNRLGAVNQLQYADLANGAYYLVSRIRTNAATLGQTTDDVMKKIDSSLYEFVPGKITSIKKNTHTSTPGFDIESRTRRGDLQRYRIFVTPFEILIFKISGNGDYAAGPEGDRFLQSIRLQSSMGSVVQPFTYSSSYGGFSADVTDLPFHTNTIAGPGSVQRQEFGMLDRQTGNNYQVFRIPLHSYTRLEEDTVELSFAEETYRATASIQQTAGRKVIRWEGRDCLEMLYKNADSSNTIARFFVQGPHTVLVAARFRQNRKAAEDFLAAFKPILSKYGRPMTERDTMLQFTVQSPVKAMQDDMAEAVEESLAWSRNSGEDSRTKTRWFVADSTGEAVRVMVRKYNPYFSIDSSEYWQRITDDLGGDDHLVIASRERRSSPETESMLLRMRDTNSSRAILHRVIVRNHMRYLLSALIDSTAGPSDFVKNFFDSFQPYGDKSDTGTIFSPRGNLLVRDFYAADSATRASARMSVSSANFRDADAPGLIRLVKGWNMKEKDYLSVKSELLGSLGTIKHKNVLPFLKSAYLAAEDTSALQQAVARALLLQKTTEANSLFKELVLADIPILSEGDRVYDWFFPLYDTLQLSAGLFPELLQLTALSVYKNSIYRTMAMAADSNALAPALYADHIGQIAFDARAALQAMVSESQVQEAENDGKRSYEAPDDDITQFATLLLPFRTQNRNAARFFNSLEKLRQPGQQISLITMYLRRGIPVKDSLLEAIAGQDLYRAKLLEELENIGQAARFPERYRKQELLARSALMATPAWDSRLDSVVYVGKQATTFRLKNGTVYFYKCRIKNVDEWFLAVSGLQPEKESDVRSEMALLEVNDKPMDPKIPVTEQQDRLMRKARYKARVRAQFEE</sequence>
<evidence type="ECO:0000256" key="12">
    <source>
        <dbReference type="ARBA" id="ARBA00023180"/>
    </source>
</evidence>
<keyword evidence="14" id="KW-1185">Reference proteome</keyword>
<keyword evidence="7" id="KW-0732">Signal</keyword>
<reference evidence="13 14" key="1">
    <citation type="submission" date="2024-03" db="EMBL/GenBank/DDBJ databases">
        <title>Chitinophaga caseinilytica sp. nov., a casein hydrolysing bacterium isolated from forest soil.</title>
        <authorList>
            <person name="Lee D.S."/>
            <person name="Han D.M."/>
            <person name="Baek J.H."/>
            <person name="Choi D.G."/>
            <person name="Jeon J.H."/>
            <person name="Jeon C.O."/>
        </authorList>
    </citation>
    <scope>NUCLEOTIDE SEQUENCE [LARGE SCALE GENOMIC DNA]</scope>
    <source>
        <strain evidence="13 14">KACC 19118</strain>
    </source>
</reference>
<evidence type="ECO:0000313" key="13">
    <source>
        <dbReference type="EMBL" id="WZN48799.1"/>
    </source>
</evidence>
<keyword evidence="5" id="KW-0812">Transmembrane</keyword>
<evidence type="ECO:0000313" key="14">
    <source>
        <dbReference type="Proteomes" id="UP001449657"/>
    </source>
</evidence>
<dbReference type="CDD" id="cd14789">
    <property type="entry name" value="Tiki"/>
    <property type="match status" value="1"/>
</dbReference>
<dbReference type="EMBL" id="CP150096">
    <property type="protein sequence ID" value="WZN48799.1"/>
    <property type="molecule type" value="Genomic_DNA"/>
</dbReference>
<evidence type="ECO:0000256" key="11">
    <source>
        <dbReference type="ARBA" id="ARBA00023136"/>
    </source>
</evidence>